<evidence type="ECO:0000313" key="1">
    <source>
        <dbReference type="EMBL" id="OZM70355.1"/>
    </source>
</evidence>
<accession>A0A263CZ30</accession>
<organism evidence="1 2">
    <name type="scientific">Amycolatopsis antarctica</name>
    <dbReference type="NCBI Taxonomy" id="1854586"/>
    <lineage>
        <taxon>Bacteria</taxon>
        <taxon>Bacillati</taxon>
        <taxon>Actinomycetota</taxon>
        <taxon>Actinomycetes</taxon>
        <taxon>Pseudonocardiales</taxon>
        <taxon>Pseudonocardiaceae</taxon>
        <taxon>Amycolatopsis</taxon>
    </lineage>
</organism>
<proteinExistence type="predicted"/>
<gene>
    <name evidence="1" type="ORF">CFN78_25890</name>
</gene>
<sequence>MSHSGFMRLTDPSDSTTPLTLYRTATDALTAASRQRGRQLPGSDPYRSLGSLRQLLVALDASLDGVGTTLLEQARSGELIVVEGPFAEDALAAAATARQWLDRARTGLHLGVRQPLESAHITIAGTARN</sequence>
<dbReference type="Proteomes" id="UP000242444">
    <property type="component" value="Unassembled WGS sequence"/>
</dbReference>
<comment type="caution">
    <text evidence="1">The sequence shown here is derived from an EMBL/GenBank/DDBJ whole genome shotgun (WGS) entry which is preliminary data.</text>
</comment>
<reference evidence="1 2" key="1">
    <citation type="submission" date="2017-07" db="EMBL/GenBank/DDBJ databases">
        <title>Amycolatopsis antarcticus sp. nov., isolated from the surface of an Antarcticus brown macroalga.</title>
        <authorList>
            <person name="Wang J."/>
            <person name="Leiva S."/>
            <person name="Huang J."/>
            <person name="Huang Y."/>
        </authorList>
    </citation>
    <scope>NUCLEOTIDE SEQUENCE [LARGE SCALE GENOMIC DNA]</scope>
    <source>
        <strain evidence="1 2">AU-G6</strain>
    </source>
</reference>
<dbReference type="EMBL" id="NKYE01000021">
    <property type="protein sequence ID" value="OZM70355.1"/>
    <property type="molecule type" value="Genomic_DNA"/>
</dbReference>
<name>A0A263CZ30_9PSEU</name>
<keyword evidence="2" id="KW-1185">Reference proteome</keyword>
<evidence type="ECO:0000313" key="2">
    <source>
        <dbReference type="Proteomes" id="UP000242444"/>
    </source>
</evidence>
<dbReference type="AlphaFoldDB" id="A0A263CZ30"/>
<dbReference type="InParanoid" id="A0A263CZ30"/>
<protein>
    <submittedName>
        <fullName evidence="1">Uncharacterized protein</fullName>
    </submittedName>
</protein>